<dbReference type="InterPro" id="IPR010982">
    <property type="entry name" value="Lambda_DNA-bd_dom_sf"/>
</dbReference>
<gene>
    <name evidence="11" type="ORF">AUR04nite_10020</name>
</gene>
<feature type="domain" description="Polymerase nucleotidyl transferase" evidence="10">
    <location>
        <begin position="84"/>
        <end position="150"/>
    </location>
</feature>
<dbReference type="Pfam" id="PF01909">
    <property type="entry name" value="NTP_transf_2"/>
    <property type="match status" value="1"/>
</dbReference>
<dbReference type="InterPro" id="IPR002934">
    <property type="entry name" value="Polymerase_NTP_transf_dom"/>
</dbReference>
<keyword evidence="8" id="KW-0460">Magnesium</keyword>
<keyword evidence="4" id="KW-0548">Nucleotidyltransferase</keyword>
<comment type="cofactor">
    <cofactor evidence="1">
        <name>Mg(2+)</name>
        <dbReference type="ChEBI" id="CHEBI:18420"/>
    </cofactor>
</comment>
<proteinExistence type="inferred from homology"/>
<comment type="caution">
    <text evidence="11">The sequence shown here is derived from an EMBL/GenBank/DDBJ whole genome shotgun (WGS) entry which is preliminary data.</text>
</comment>
<evidence type="ECO:0000256" key="5">
    <source>
        <dbReference type="ARBA" id="ARBA00022723"/>
    </source>
</evidence>
<evidence type="ECO:0000313" key="12">
    <source>
        <dbReference type="Proteomes" id="UP000316612"/>
    </source>
</evidence>
<evidence type="ECO:0000256" key="8">
    <source>
        <dbReference type="ARBA" id="ARBA00022842"/>
    </source>
</evidence>
<keyword evidence="3" id="KW-0808">Transferase</keyword>
<dbReference type="SUPFAM" id="SSF81301">
    <property type="entry name" value="Nucleotidyltransferase"/>
    <property type="match status" value="1"/>
</dbReference>
<keyword evidence="12" id="KW-1185">Reference proteome</keyword>
<evidence type="ECO:0000259" key="10">
    <source>
        <dbReference type="Pfam" id="PF01909"/>
    </source>
</evidence>
<keyword evidence="2" id="KW-1277">Toxin-antitoxin system</keyword>
<dbReference type="GO" id="GO:0046872">
    <property type="term" value="F:metal ion binding"/>
    <property type="evidence" value="ECO:0007669"/>
    <property type="project" value="UniProtKB-KW"/>
</dbReference>
<evidence type="ECO:0000256" key="1">
    <source>
        <dbReference type="ARBA" id="ARBA00001946"/>
    </source>
</evidence>
<accession>A0A4Y4DPJ8</accession>
<dbReference type="AlphaFoldDB" id="A0A4Y4DPJ8"/>
<evidence type="ECO:0000256" key="4">
    <source>
        <dbReference type="ARBA" id="ARBA00022695"/>
    </source>
</evidence>
<organism evidence="11 12">
    <name type="scientific">Glutamicibacter uratoxydans</name>
    <name type="common">Arthrobacter uratoxydans</name>
    <dbReference type="NCBI Taxonomy" id="43667"/>
    <lineage>
        <taxon>Bacteria</taxon>
        <taxon>Bacillati</taxon>
        <taxon>Actinomycetota</taxon>
        <taxon>Actinomycetes</taxon>
        <taxon>Micrococcales</taxon>
        <taxon>Micrococcaceae</taxon>
        <taxon>Glutamicibacter</taxon>
    </lineage>
</organism>
<dbReference type="PANTHER" id="PTHR33571:SF12">
    <property type="entry name" value="BSL3053 PROTEIN"/>
    <property type="match status" value="1"/>
</dbReference>
<comment type="similarity">
    <text evidence="9">Belongs to the MntA antitoxin family.</text>
</comment>
<dbReference type="InterPro" id="IPR043519">
    <property type="entry name" value="NT_sf"/>
</dbReference>
<evidence type="ECO:0000313" key="11">
    <source>
        <dbReference type="EMBL" id="GED05470.1"/>
    </source>
</evidence>
<evidence type="ECO:0000256" key="3">
    <source>
        <dbReference type="ARBA" id="ARBA00022679"/>
    </source>
</evidence>
<dbReference type="RefSeq" id="WP_141362585.1">
    <property type="nucleotide sequence ID" value="NZ_BAAAJL010000008.1"/>
</dbReference>
<sequence length="156" mass="16866">MDVVQLYSQAQHEEKLARLRRVMALRGLRAAGHSQQQIADLLGISQPAISQQLKMSLDDISSADLVRAAAPILVSLASDRGFSDLAVFGSVARGEAGPDSDVDLIIRPAKDADLFELIAFSELCTSILGRPVDLVSYNGLKPKIDDDILRDLKPLS</sequence>
<dbReference type="CDD" id="cd05403">
    <property type="entry name" value="NT_KNTase_like"/>
    <property type="match status" value="1"/>
</dbReference>
<dbReference type="Proteomes" id="UP000316612">
    <property type="component" value="Unassembled WGS sequence"/>
</dbReference>
<dbReference type="Gene3D" id="1.10.260.40">
    <property type="entry name" value="lambda repressor-like DNA-binding domains"/>
    <property type="match status" value="1"/>
</dbReference>
<keyword evidence="5" id="KW-0479">Metal-binding</keyword>
<evidence type="ECO:0000256" key="6">
    <source>
        <dbReference type="ARBA" id="ARBA00022741"/>
    </source>
</evidence>
<dbReference type="GO" id="GO:0005524">
    <property type="term" value="F:ATP binding"/>
    <property type="evidence" value="ECO:0007669"/>
    <property type="project" value="UniProtKB-KW"/>
</dbReference>
<evidence type="ECO:0000256" key="9">
    <source>
        <dbReference type="ARBA" id="ARBA00038276"/>
    </source>
</evidence>
<evidence type="ECO:0000256" key="7">
    <source>
        <dbReference type="ARBA" id="ARBA00022840"/>
    </source>
</evidence>
<dbReference type="GO" id="GO:0016779">
    <property type="term" value="F:nucleotidyltransferase activity"/>
    <property type="evidence" value="ECO:0007669"/>
    <property type="project" value="UniProtKB-KW"/>
</dbReference>
<dbReference type="SUPFAM" id="SSF47413">
    <property type="entry name" value="lambda repressor-like DNA-binding domains"/>
    <property type="match status" value="1"/>
</dbReference>
<dbReference type="InterPro" id="IPR052038">
    <property type="entry name" value="Type-VII_TA_antitoxin"/>
</dbReference>
<dbReference type="EMBL" id="BJNY01000005">
    <property type="protein sequence ID" value="GED05470.1"/>
    <property type="molecule type" value="Genomic_DNA"/>
</dbReference>
<reference evidence="11 12" key="1">
    <citation type="submission" date="2019-06" db="EMBL/GenBank/DDBJ databases">
        <title>Whole genome shotgun sequence of Glutamicibacter uratoxydans NBRC 15515.</title>
        <authorList>
            <person name="Hosoyama A."/>
            <person name="Uohara A."/>
            <person name="Ohji S."/>
            <person name="Ichikawa N."/>
        </authorList>
    </citation>
    <scope>NUCLEOTIDE SEQUENCE [LARGE SCALE GENOMIC DNA]</scope>
    <source>
        <strain evidence="11 12">NBRC 15515</strain>
    </source>
</reference>
<evidence type="ECO:0000256" key="2">
    <source>
        <dbReference type="ARBA" id="ARBA00022649"/>
    </source>
</evidence>
<keyword evidence="6" id="KW-0547">Nucleotide-binding</keyword>
<keyword evidence="7" id="KW-0067">ATP-binding</keyword>
<dbReference type="OrthoDB" id="3826063at2"/>
<dbReference type="Gene3D" id="3.30.460.10">
    <property type="entry name" value="Beta Polymerase, domain 2"/>
    <property type="match status" value="1"/>
</dbReference>
<protein>
    <recommendedName>
        <fullName evidence="10">Polymerase nucleotidyl transferase domain-containing protein</fullName>
    </recommendedName>
</protein>
<name>A0A4Y4DPJ8_GLUUR</name>
<dbReference type="PANTHER" id="PTHR33571">
    <property type="entry name" value="SSL8005 PROTEIN"/>
    <property type="match status" value="1"/>
</dbReference>
<dbReference type="GO" id="GO:0003677">
    <property type="term" value="F:DNA binding"/>
    <property type="evidence" value="ECO:0007669"/>
    <property type="project" value="InterPro"/>
</dbReference>